<dbReference type="Pfam" id="PF01370">
    <property type="entry name" value="Epimerase"/>
    <property type="match status" value="1"/>
</dbReference>
<proteinExistence type="predicted"/>
<evidence type="ECO:0000256" key="2">
    <source>
        <dbReference type="ARBA" id="ARBA00022793"/>
    </source>
</evidence>
<dbReference type="PANTHER" id="PTHR43078">
    <property type="entry name" value="UDP-GLUCURONIC ACID DECARBOXYLASE-RELATED"/>
    <property type="match status" value="1"/>
</dbReference>
<dbReference type="InterPro" id="IPR036291">
    <property type="entry name" value="NAD(P)-bd_dom_sf"/>
</dbReference>
<evidence type="ECO:0000256" key="3">
    <source>
        <dbReference type="ARBA" id="ARBA00023027"/>
    </source>
</evidence>
<keyword evidence="3" id="KW-0520">NAD</keyword>
<dbReference type="GO" id="GO:0070403">
    <property type="term" value="F:NAD+ binding"/>
    <property type="evidence" value="ECO:0007669"/>
    <property type="project" value="InterPro"/>
</dbReference>
<dbReference type="EMBL" id="CAFAAJ010000038">
    <property type="protein sequence ID" value="CAB4798317.1"/>
    <property type="molecule type" value="Genomic_DNA"/>
</dbReference>
<dbReference type="UniPathway" id="UPA00796">
    <property type="reaction ID" value="UER00771"/>
</dbReference>
<dbReference type="EMBL" id="CAFBON010000002">
    <property type="protein sequence ID" value="CAB4973105.1"/>
    <property type="molecule type" value="Genomic_DNA"/>
</dbReference>
<comment type="cofactor">
    <cofactor evidence="1">
        <name>NAD(+)</name>
        <dbReference type="ChEBI" id="CHEBI:57540"/>
    </cofactor>
</comment>
<dbReference type="PANTHER" id="PTHR43078:SF6">
    <property type="entry name" value="UDP-GLUCURONIC ACID DECARBOXYLASE 1"/>
    <property type="match status" value="1"/>
</dbReference>
<dbReference type="Gene3D" id="3.40.50.720">
    <property type="entry name" value="NAD(P)-binding Rossmann-like Domain"/>
    <property type="match status" value="1"/>
</dbReference>
<gene>
    <name evidence="6" type="ORF">UFOPK3001_00787</name>
    <name evidence="7" type="ORF">UFOPK3954_00046</name>
</gene>
<evidence type="ECO:0000256" key="1">
    <source>
        <dbReference type="ARBA" id="ARBA00001911"/>
    </source>
</evidence>
<dbReference type="SUPFAM" id="SSF51735">
    <property type="entry name" value="NAD(P)-binding Rossmann-fold domains"/>
    <property type="match status" value="1"/>
</dbReference>
<evidence type="ECO:0000313" key="6">
    <source>
        <dbReference type="EMBL" id="CAB4798317.1"/>
    </source>
</evidence>
<evidence type="ECO:0000313" key="7">
    <source>
        <dbReference type="EMBL" id="CAB4973105.1"/>
    </source>
</evidence>
<accession>A0A6J7M056</accession>
<keyword evidence="4" id="KW-0456">Lyase</keyword>
<dbReference type="InterPro" id="IPR001509">
    <property type="entry name" value="Epimerase_deHydtase"/>
</dbReference>
<sequence>MSLQGASNGLARKSWLITGGAGFIGSHLADRLLADGHEVTVLDDLSTGTLSNLCGARVSDRFSFVEGSVMDEALVNQLVRRTDVVLHLAAAVGVEVVMGEPLKSFLTNTRGTEVVLAAAHRSGRQVVVASTSEIYGKNDGGALGEASDLVLGPPSVTRWGYATSKMVDEFLAFQYHRELGLPVVVTRFFNTVGPRQSPLYGMVIPRMVHQALTGQPITVYGDGNQTRCFCHVSDTVEAVLRLVDCEAALGEAFNVGSSIEVSMLELADAIRERSGSASEVVLVPYEVAFPQGGFEDMRRRVPDTVKIQRLVGWAPRRNLDVILTETITATRTELRSLGFGPE</sequence>
<dbReference type="InterPro" id="IPR044516">
    <property type="entry name" value="UXS-like"/>
</dbReference>
<feature type="domain" description="NAD-dependent epimerase/dehydratase" evidence="5">
    <location>
        <begin position="15"/>
        <end position="256"/>
    </location>
</feature>
<name>A0A6J7M056_9ZZZZ</name>
<dbReference type="GO" id="GO:0005737">
    <property type="term" value="C:cytoplasm"/>
    <property type="evidence" value="ECO:0007669"/>
    <property type="project" value="TreeGrafter"/>
</dbReference>
<dbReference type="AlphaFoldDB" id="A0A6J7M056"/>
<evidence type="ECO:0000259" key="5">
    <source>
        <dbReference type="Pfam" id="PF01370"/>
    </source>
</evidence>
<organism evidence="7">
    <name type="scientific">freshwater metagenome</name>
    <dbReference type="NCBI Taxonomy" id="449393"/>
    <lineage>
        <taxon>unclassified sequences</taxon>
        <taxon>metagenomes</taxon>
        <taxon>ecological metagenomes</taxon>
    </lineage>
</organism>
<keyword evidence="2" id="KW-0210">Decarboxylase</keyword>
<protein>
    <submittedName>
        <fullName evidence="7">Unannotated protein</fullName>
    </submittedName>
</protein>
<dbReference type="GO" id="GO:0033320">
    <property type="term" value="P:UDP-D-xylose biosynthetic process"/>
    <property type="evidence" value="ECO:0007669"/>
    <property type="project" value="UniProtKB-UniPathway"/>
</dbReference>
<evidence type="ECO:0000256" key="4">
    <source>
        <dbReference type="ARBA" id="ARBA00023239"/>
    </source>
</evidence>
<dbReference type="GO" id="GO:0048040">
    <property type="term" value="F:UDP-glucuronate decarboxylase activity"/>
    <property type="evidence" value="ECO:0007669"/>
    <property type="project" value="TreeGrafter"/>
</dbReference>
<dbReference type="GO" id="GO:0042732">
    <property type="term" value="P:D-xylose metabolic process"/>
    <property type="evidence" value="ECO:0007669"/>
    <property type="project" value="InterPro"/>
</dbReference>
<reference evidence="7" key="1">
    <citation type="submission" date="2020-05" db="EMBL/GenBank/DDBJ databases">
        <authorList>
            <person name="Chiriac C."/>
            <person name="Salcher M."/>
            <person name="Ghai R."/>
            <person name="Kavagutti S V."/>
        </authorList>
    </citation>
    <scope>NUCLEOTIDE SEQUENCE</scope>
</reference>